<evidence type="ECO:0000313" key="9">
    <source>
        <dbReference type="EMBL" id="SCV73783.1"/>
    </source>
</evidence>
<accession>A0A238FP50</accession>
<dbReference type="SUPFAM" id="SSF53098">
    <property type="entry name" value="Ribonuclease H-like"/>
    <property type="match status" value="1"/>
</dbReference>
<keyword evidence="5" id="KW-0479">Metal-binding</keyword>
<dbReference type="STRING" id="269621.A0A238FP50"/>
<evidence type="ECO:0000256" key="6">
    <source>
        <dbReference type="ARBA" id="ARBA00022759"/>
    </source>
</evidence>
<sequence length="369" mass="40625">MGQAGLESRRRLSSSYIRQAVIASVHPRLDYASTVWYKPGQTKDLVAMLERVNADAAKLVAGLPRSASGAADGVETHLRPTHLRLTYRSHNAATHVKAAPPTSLPSTSLPTRSQTFGTRTDTWLFARRSSWSTHPPPWAEFEPPETSIAESKDDAAEKHDQLIASLEPEGAVPYSDGSMMEGRGLGTQQTVYSAELDGITLAMRMLLHAPPATRERRIVICVDNQAAVRVATSTRTGPGQAQRIEIRRLYLELKEELELKSIKLQWVPGHVEIDGNELADEAAKEATKATDDESIKQGLEIEQPNTIPASRVALRQQFETRVSQVWAREWKNGKTGRAASQARRLTTRAAPFQAVPRAPTSGKLTTWLS</sequence>
<dbReference type="InterPro" id="IPR036397">
    <property type="entry name" value="RNaseH_sf"/>
</dbReference>
<reference evidence="10" key="1">
    <citation type="submission" date="2016-09" db="EMBL/GenBank/DDBJ databases">
        <authorList>
            <person name="Jeantristanb JTB J.-T."/>
            <person name="Ricardo R."/>
        </authorList>
    </citation>
    <scope>NUCLEOTIDE SEQUENCE [LARGE SCALE GENOMIC DNA]</scope>
</reference>
<feature type="domain" description="RNase H type-1" evidence="8">
    <location>
        <begin position="167"/>
        <end position="288"/>
    </location>
</feature>
<dbReference type="GO" id="GO:0046872">
    <property type="term" value="F:metal ion binding"/>
    <property type="evidence" value="ECO:0007669"/>
    <property type="project" value="UniProtKB-KW"/>
</dbReference>
<gene>
    <name evidence="9" type="ORF">BQ2448_6213</name>
</gene>
<dbReference type="AlphaFoldDB" id="A0A238FP50"/>
<keyword evidence="10" id="KW-1185">Reference proteome</keyword>
<organism evidence="9 10">
    <name type="scientific">Microbotryum intermedium</name>
    <dbReference type="NCBI Taxonomy" id="269621"/>
    <lineage>
        <taxon>Eukaryota</taxon>
        <taxon>Fungi</taxon>
        <taxon>Dikarya</taxon>
        <taxon>Basidiomycota</taxon>
        <taxon>Pucciniomycotina</taxon>
        <taxon>Microbotryomycetes</taxon>
        <taxon>Microbotryales</taxon>
        <taxon>Microbotryaceae</taxon>
        <taxon>Microbotryum</taxon>
    </lineage>
</organism>
<dbReference type="InterPro" id="IPR012337">
    <property type="entry name" value="RNaseH-like_sf"/>
</dbReference>
<dbReference type="PANTHER" id="PTHR10642:SF26">
    <property type="entry name" value="RIBONUCLEASE H1"/>
    <property type="match status" value="1"/>
</dbReference>
<dbReference type="PANTHER" id="PTHR10642">
    <property type="entry name" value="RIBONUCLEASE H1"/>
    <property type="match status" value="1"/>
</dbReference>
<evidence type="ECO:0000256" key="2">
    <source>
        <dbReference type="ARBA" id="ARBA00005300"/>
    </source>
</evidence>
<dbReference type="InterPro" id="IPR002156">
    <property type="entry name" value="RNaseH_domain"/>
</dbReference>
<evidence type="ECO:0000256" key="5">
    <source>
        <dbReference type="ARBA" id="ARBA00022723"/>
    </source>
</evidence>
<keyword evidence="4" id="KW-0540">Nuclease</keyword>
<dbReference type="GO" id="GO:0004523">
    <property type="term" value="F:RNA-DNA hybrid ribonuclease activity"/>
    <property type="evidence" value="ECO:0007669"/>
    <property type="project" value="UniProtKB-EC"/>
</dbReference>
<protein>
    <recommendedName>
        <fullName evidence="3">ribonuclease H</fullName>
        <ecNumber evidence="3">3.1.26.4</ecNumber>
    </recommendedName>
</protein>
<dbReference type="OrthoDB" id="3265515at2759"/>
<name>A0A238FP50_9BASI</name>
<evidence type="ECO:0000313" key="10">
    <source>
        <dbReference type="Proteomes" id="UP000198372"/>
    </source>
</evidence>
<dbReference type="Pfam" id="PF00075">
    <property type="entry name" value="RNase_H"/>
    <property type="match status" value="1"/>
</dbReference>
<keyword evidence="6" id="KW-0255">Endonuclease</keyword>
<dbReference type="GO" id="GO:0003676">
    <property type="term" value="F:nucleic acid binding"/>
    <property type="evidence" value="ECO:0007669"/>
    <property type="project" value="InterPro"/>
</dbReference>
<dbReference type="CDD" id="cd09276">
    <property type="entry name" value="Rnase_HI_RT_non_LTR"/>
    <property type="match status" value="1"/>
</dbReference>
<dbReference type="Proteomes" id="UP000198372">
    <property type="component" value="Unassembled WGS sequence"/>
</dbReference>
<evidence type="ECO:0000256" key="7">
    <source>
        <dbReference type="ARBA" id="ARBA00022801"/>
    </source>
</evidence>
<dbReference type="Gene3D" id="3.30.420.10">
    <property type="entry name" value="Ribonuclease H-like superfamily/Ribonuclease H"/>
    <property type="match status" value="1"/>
</dbReference>
<dbReference type="GO" id="GO:0043137">
    <property type="term" value="P:DNA replication, removal of RNA primer"/>
    <property type="evidence" value="ECO:0007669"/>
    <property type="project" value="TreeGrafter"/>
</dbReference>
<proteinExistence type="inferred from homology"/>
<evidence type="ECO:0000256" key="1">
    <source>
        <dbReference type="ARBA" id="ARBA00000077"/>
    </source>
</evidence>
<evidence type="ECO:0000256" key="3">
    <source>
        <dbReference type="ARBA" id="ARBA00012180"/>
    </source>
</evidence>
<comment type="similarity">
    <text evidence="2">Belongs to the RNase H family.</text>
</comment>
<dbReference type="PROSITE" id="PS50879">
    <property type="entry name" value="RNASE_H_1"/>
    <property type="match status" value="1"/>
</dbReference>
<dbReference type="EC" id="3.1.26.4" evidence="3"/>
<keyword evidence="7" id="KW-0378">Hydrolase</keyword>
<dbReference type="InterPro" id="IPR050092">
    <property type="entry name" value="RNase_H"/>
</dbReference>
<evidence type="ECO:0000259" key="8">
    <source>
        <dbReference type="PROSITE" id="PS50879"/>
    </source>
</evidence>
<dbReference type="EMBL" id="FMSP01000019">
    <property type="protein sequence ID" value="SCV73783.1"/>
    <property type="molecule type" value="Genomic_DNA"/>
</dbReference>
<comment type="catalytic activity">
    <reaction evidence="1">
        <text>Endonucleolytic cleavage to 5'-phosphomonoester.</text>
        <dbReference type="EC" id="3.1.26.4"/>
    </reaction>
</comment>
<evidence type="ECO:0000256" key="4">
    <source>
        <dbReference type="ARBA" id="ARBA00022722"/>
    </source>
</evidence>